<reference evidence="1 2" key="1">
    <citation type="journal article" date="2014" name="Nat. Commun.">
        <title>Molecular traces of alternative social organization in a termite genome.</title>
        <authorList>
            <person name="Terrapon N."/>
            <person name="Li C."/>
            <person name="Robertson H.M."/>
            <person name="Ji L."/>
            <person name="Meng X."/>
            <person name="Booth W."/>
            <person name="Chen Z."/>
            <person name="Childers C.P."/>
            <person name="Glastad K.M."/>
            <person name="Gokhale K."/>
            <person name="Gowin J."/>
            <person name="Gronenberg W."/>
            <person name="Hermansen R.A."/>
            <person name="Hu H."/>
            <person name="Hunt B.G."/>
            <person name="Huylmans A.K."/>
            <person name="Khalil S.M."/>
            <person name="Mitchell R.D."/>
            <person name="Munoz-Torres M.C."/>
            <person name="Mustard J.A."/>
            <person name="Pan H."/>
            <person name="Reese J.T."/>
            <person name="Scharf M.E."/>
            <person name="Sun F."/>
            <person name="Vogel H."/>
            <person name="Xiao J."/>
            <person name="Yang W."/>
            <person name="Yang Z."/>
            <person name="Yang Z."/>
            <person name="Zhou J."/>
            <person name="Zhu J."/>
            <person name="Brent C.S."/>
            <person name="Elsik C.G."/>
            <person name="Goodisman M.A."/>
            <person name="Liberles D.A."/>
            <person name="Roe R.M."/>
            <person name="Vargo E.L."/>
            <person name="Vilcinskas A."/>
            <person name="Wang J."/>
            <person name="Bornberg-Bauer E."/>
            <person name="Korb J."/>
            <person name="Zhang G."/>
            <person name="Liebig J."/>
        </authorList>
    </citation>
    <scope>NUCLEOTIDE SEQUENCE [LARGE SCALE GENOMIC DNA]</scope>
    <source>
        <tissue evidence="1">Whole organism</tissue>
    </source>
</reference>
<proteinExistence type="predicted"/>
<evidence type="ECO:0000313" key="1">
    <source>
        <dbReference type="EMBL" id="KDR15097.1"/>
    </source>
</evidence>
<name>A0A067R6R4_ZOONE</name>
<accession>A0A067R6R4</accession>
<keyword evidence="2" id="KW-1185">Reference proteome</keyword>
<dbReference type="EMBL" id="KK852847">
    <property type="protein sequence ID" value="KDR15097.1"/>
    <property type="molecule type" value="Genomic_DNA"/>
</dbReference>
<dbReference type="AlphaFoldDB" id="A0A067R6R4"/>
<evidence type="ECO:0000313" key="2">
    <source>
        <dbReference type="Proteomes" id="UP000027135"/>
    </source>
</evidence>
<protein>
    <submittedName>
        <fullName evidence="1">Uncharacterized protein</fullName>
    </submittedName>
</protein>
<dbReference type="Proteomes" id="UP000027135">
    <property type="component" value="Unassembled WGS sequence"/>
</dbReference>
<gene>
    <name evidence="1" type="ORF">L798_11216</name>
</gene>
<organism evidence="1 2">
    <name type="scientific">Zootermopsis nevadensis</name>
    <name type="common">Dampwood termite</name>
    <dbReference type="NCBI Taxonomy" id="136037"/>
    <lineage>
        <taxon>Eukaryota</taxon>
        <taxon>Metazoa</taxon>
        <taxon>Ecdysozoa</taxon>
        <taxon>Arthropoda</taxon>
        <taxon>Hexapoda</taxon>
        <taxon>Insecta</taxon>
        <taxon>Pterygota</taxon>
        <taxon>Neoptera</taxon>
        <taxon>Polyneoptera</taxon>
        <taxon>Dictyoptera</taxon>
        <taxon>Blattodea</taxon>
        <taxon>Blattoidea</taxon>
        <taxon>Termitoidae</taxon>
        <taxon>Termopsidae</taxon>
        <taxon>Zootermopsis</taxon>
    </lineage>
</organism>
<sequence length="101" mass="11397">MADFETKHGILRSFVSTGYEALSLNIPGGRGGCGRSYKGTDGRLLLSVGSTDSVIKKIWWKKVRMRPTRSQWDEADFLQVKWNFAPGKYKRAAHIARVKIP</sequence>
<dbReference type="InParanoid" id="A0A067R6R4"/>